<proteinExistence type="predicted"/>
<organism evidence="2 3">
    <name type="scientific">Agrobacterium salinitolerans</name>
    <dbReference type="NCBI Taxonomy" id="1183413"/>
    <lineage>
        <taxon>Bacteria</taxon>
        <taxon>Pseudomonadati</taxon>
        <taxon>Pseudomonadota</taxon>
        <taxon>Alphaproteobacteria</taxon>
        <taxon>Hyphomicrobiales</taxon>
        <taxon>Rhizobiaceae</taxon>
        <taxon>Rhizobium/Agrobacterium group</taxon>
        <taxon>Agrobacterium</taxon>
    </lineage>
</organism>
<dbReference type="KEGG" id="asal:CFBP5507_06195"/>
<dbReference type="AlphaFoldDB" id="A0A9X9PAU0"/>
<reference evidence="2" key="1">
    <citation type="submission" date="2022-10" db="EMBL/GenBank/DDBJ databases">
        <title>Complete genome sequence of Agrobacterium salinitolerans CFBP5507.</title>
        <authorList>
            <person name="Tchabashvili S."/>
            <person name="Yen H.-C."/>
            <person name="Haryono M."/>
            <person name="Lin Y.-C."/>
            <person name="Lai E.-M."/>
            <person name="Kuo C.-H."/>
        </authorList>
    </citation>
    <scope>NUCLEOTIDE SEQUENCE</scope>
    <source>
        <strain evidence="2">CFBP5507</strain>
    </source>
</reference>
<evidence type="ECO:0000256" key="1">
    <source>
        <dbReference type="SAM" id="MobiDB-lite"/>
    </source>
</evidence>
<protein>
    <submittedName>
        <fullName evidence="2">Uncharacterized protein</fullName>
    </submittedName>
</protein>
<sequence length="161" mass="18177">MKMAMHSQDLSDVWTPKLVRERLVEAVKWARYHAGPTGPAAVKALYPVYVPSADDFEDEGWGNRENADDGDLEPPPPRKRYKPAEVSKLIAALYWPGKYAVPGHPTSARILNLWVRCKVHKINFDKTIERKGEMSRASAYRYRDRALGAIAQGLMRDGVSL</sequence>
<dbReference type="Proteomes" id="UP000298735">
    <property type="component" value="Chromosome Circular"/>
</dbReference>
<evidence type="ECO:0000313" key="2">
    <source>
        <dbReference type="EMBL" id="UYZ08590.1"/>
    </source>
</evidence>
<dbReference type="EMBL" id="CP109968">
    <property type="protein sequence ID" value="UYZ08590.1"/>
    <property type="molecule type" value="Genomic_DNA"/>
</dbReference>
<dbReference type="RefSeq" id="WP_264673022.1">
    <property type="nucleotide sequence ID" value="NZ_CP109968.1"/>
</dbReference>
<name>A0A9X9PAU0_9HYPH</name>
<accession>A0A9X9PAU0</accession>
<evidence type="ECO:0000313" key="3">
    <source>
        <dbReference type="Proteomes" id="UP000298735"/>
    </source>
</evidence>
<gene>
    <name evidence="2" type="ORF">CFBP5507_06195</name>
</gene>
<feature type="region of interest" description="Disordered" evidence="1">
    <location>
        <begin position="59"/>
        <end position="81"/>
    </location>
</feature>